<dbReference type="Pfam" id="PF13098">
    <property type="entry name" value="Thioredoxin_2"/>
    <property type="match status" value="1"/>
</dbReference>
<dbReference type="OrthoDB" id="9815205at2"/>
<dbReference type="InParanoid" id="A0A1H8Z4W2"/>
<evidence type="ECO:0000259" key="1">
    <source>
        <dbReference type="Pfam" id="PF13098"/>
    </source>
</evidence>
<dbReference type="RefSeq" id="WP_139211710.1">
    <property type="nucleotide sequence ID" value="NZ_FOFB01000001.1"/>
</dbReference>
<feature type="domain" description="Thioredoxin-like fold" evidence="1">
    <location>
        <begin position="270"/>
        <end position="366"/>
    </location>
</feature>
<evidence type="ECO:0000313" key="3">
    <source>
        <dbReference type="Proteomes" id="UP000199021"/>
    </source>
</evidence>
<evidence type="ECO:0000313" key="2">
    <source>
        <dbReference type="EMBL" id="SEP59505.1"/>
    </source>
</evidence>
<gene>
    <name evidence="2" type="ORF">SAMN05444359_101180</name>
</gene>
<reference evidence="3" key="1">
    <citation type="submission" date="2016-10" db="EMBL/GenBank/DDBJ databases">
        <authorList>
            <person name="Varghese N."/>
            <person name="Submissions S."/>
        </authorList>
    </citation>
    <scope>NUCLEOTIDE SEQUENCE [LARGE SCALE GENOMIC DNA]</scope>
    <source>
        <strain evidence="3">DSM 24740</strain>
    </source>
</reference>
<accession>A0A1H8Z4W2</accession>
<organism evidence="2 3">
    <name type="scientific">Neolewinella agarilytica</name>
    <dbReference type="NCBI Taxonomy" id="478744"/>
    <lineage>
        <taxon>Bacteria</taxon>
        <taxon>Pseudomonadati</taxon>
        <taxon>Bacteroidota</taxon>
        <taxon>Saprospiria</taxon>
        <taxon>Saprospirales</taxon>
        <taxon>Lewinellaceae</taxon>
        <taxon>Neolewinella</taxon>
    </lineage>
</organism>
<dbReference type="InterPro" id="IPR012336">
    <property type="entry name" value="Thioredoxin-like_fold"/>
</dbReference>
<dbReference type="SUPFAM" id="SSF52833">
    <property type="entry name" value="Thioredoxin-like"/>
    <property type="match status" value="1"/>
</dbReference>
<dbReference type="EMBL" id="FOFB01000001">
    <property type="protein sequence ID" value="SEP59505.1"/>
    <property type="molecule type" value="Genomic_DNA"/>
</dbReference>
<protein>
    <submittedName>
        <fullName evidence="2">Thioredoxin-like domain-containing protein</fullName>
    </submittedName>
</protein>
<name>A0A1H8Z4W2_9BACT</name>
<dbReference type="Proteomes" id="UP000199021">
    <property type="component" value="Unassembled WGS sequence"/>
</dbReference>
<dbReference type="Gene3D" id="3.40.30.10">
    <property type="entry name" value="Glutaredoxin"/>
    <property type="match status" value="1"/>
</dbReference>
<dbReference type="AlphaFoldDB" id="A0A1H8Z4W2"/>
<proteinExistence type="predicted"/>
<keyword evidence="3" id="KW-1185">Reference proteome</keyword>
<dbReference type="STRING" id="478744.SAMN05444359_101180"/>
<dbReference type="InterPro" id="IPR036249">
    <property type="entry name" value="Thioredoxin-like_sf"/>
</dbReference>
<sequence>MKYTLLGITLLLLTTCEAPNVTGGDSDALSVLEETRSKMLTTPTHQYRFRSFWDNRFASSTYEESMEVTYSWLPESQQGFGYHVTGGNTDLLYDGQDELKIDHVKRKVVRVSATEIATRTDYFTSKLCFRADPKALPEVAAIDRSVDTIIGGKNQYAYFVSTEAPAKSQVSSWVYYLDPKQKVVDRIQIVSHVGRDTSQLIDYFFSDYVFSDDQHAFGASDRPGSLAYREVNRAEDKKERNSGLIRPGAQLYRADYTSIEGEEKLIYGESAQKTVVMFGFIGCSGCALAMREMKKKSFAVKKGINLFYSSPVDNATKLRTYLKQKEFPFTSFGKESLMNDNFRVAGFPTFVLIDGVGRVERVIGGYDTEVETMLFE</sequence>